<protein>
    <submittedName>
        <fullName evidence="3">Dehydrogenase</fullName>
    </submittedName>
</protein>
<dbReference type="InterPro" id="IPR050425">
    <property type="entry name" value="NAD(P)_dehydrat-like"/>
</dbReference>
<dbReference type="PANTHER" id="PTHR10366:SF564">
    <property type="entry name" value="STEROL-4-ALPHA-CARBOXYLATE 3-DEHYDROGENASE, DECARBOXYLATING"/>
    <property type="match status" value="1"/>
</dbReference>
<keyword evidence="4" id="KW-1185">Reference proteome</keyword>
<dbReference type="InterPro" id="IPR036291">
    <property type="entry name" value="NAD(P)-bd_dom_sf"/>
</dbReference>
<accession>A0ABN0BX65</accession>
<proteinExistence type="predicted"/>
<feature type="domain" description="3-beta hydroxysteroid dehydrogenase/isomerase" evidence="2">
    <location>
        <begin position="7"/>
        <end position="237"/>
    </location>
</feature>
<dbReference type="Proteomes" id="UP000003412">
    <property type="component" value="Chromosome"/>
</dbReference>
<dbReference type="EMBL" id="ADXF01000647">
    <property type="protein sequence ID" value="EFR87695.1"/>
    <property type="molecule type" value="Genomic_DNA"/>
</dbReference>
<evidence type="ECO:0000313" key="4">
    <source>
        <dbReference type="Proteomes" id="UP000003412"/>
    </source>
</evidence>
<comment type="caution">
    <text evidence="3">The sequence shown here is derived from an EMBL/GenBank/DDBJ whole genome shotgun (WGS) entry which is preliminary data.</text>
</comment>
<dbReference type="InterPro" id="IPR002225">
    <property type="entry name" value="3Beta_OHSteriod_DH/Estase"/>
</dbReference>
<reference evidence="3 4" key="1">
    <citation type="journal article" date="2010" name="Microbiol. Resour. Announc.">
        <title>Comparative genomics of the bacterial genus Listeria: Genome evolution is characterized by limited gene acquisition and limited gene loss.</title>
        <authorList>
            <person name="den Bakker H.C."/>
            <person name="Cummings C.A."/>
            <person name="Ferreira V."/>
            <person name="Vatta P."/>
            <person name="Orsi R.H."/>
            <person name="Degoricija L."/>
            <person name="Barker M."/>
            <person name="Petrauskene O."/>
            <person name="Furtado M.R."/>
            <person name="Wiedmann M."/>
        </authorList>
    </citation>
    <scope>NUCLEOTIDE SEQUENCE [LARGE SCALE GENOMIC DNA]</scope>
    <source>
        <strain evidence="3 4">FSL S4-120</strain>
    </source>
</reference>
<dbReference type="Gene3D" id="3.40.50.720">
    <property type="entry name" value="NAD(P)-binding Rossmann-like Domain"/>
    <property type="match status" value="1"/>
</dbReference>
<gene>
    <name evidence="3" type="ORF">NT05LM_1744</name>
</gene>
<keyword evidence="1" id="KW-0560">Oxidoreductase</keyword>
<organism evidence="3 4">
    <name type="scientific">Listeria marthii FSL S4-120</name>
    <dbReference type="NCBI Taxonomy" id="702457"/>
    <lineage>
        <taxon>Bacteria</taxon>
        <taxon>Bacillati</taxon>
        <taxon>Bacillota</taxon>
        <taxon>Bacilli</taxon>
        <taxon>Bacillales</taxon>
        <taxon>Listeriaceae</taxon>
        <taxon>Listeria</taxon>
    </lineage>
</organism>
<evidence type="ECO:0000259" key="2">
    <source>
        <dbReference type="Pfam" id="PF01073"/>
    </source>
</evidence>
<name>A0ABN0BX65_9LIST</name>
<evidence type="ECO:0000313" key="3">
    <source>
        <dbReference type="EMBL" id="EFR87695.1"/>
    </source>
</evidence>
<evidence type="ECO:0000256" key="1">
    <source>
        <dbReference type="ARBA" id="ARBA00023002"/>
    </source>
</evidence>
<dbReference type="PANTHER" id="PTHR10366">
    <property type="entry name" value="NAD DEPENDENT EPIMERASE/DEHYDRATASE"/>
    <property type="match status" value="1"/>
</dbReference>
<dbReference type="Pfam" id="PF01073">
    <property type="entry name" value="3Beta_HSD"/>
    <property type="match status" value="1"/>
</dbReference>
<sequence length="343" mass="38110">MMKNNVLVTGGTGFLGMHIIFQLLQKGYRVKTTVRSLKSKDTIIEILKNNGITDFTQLSFVELDLSKDAGWKEAMLDCEYVLSVASPVFFGKFKNEDELIRPAIEGITRILKAAKAAKVKRVVMTSNFGAIGFSNADKTSITTEEFWTDEFAKGLSAYEKSKLIAEKEAWKFMENETELEFATINPVAIFGPSQSSHVSGSFDLLKNLLNGSMKRVINIPLNVVDARDVADLHIRAMITKEANGERFIASADGEISMEDIAHLLRQERPELISKMPQKTLPNAAIRAAALFNKHAKEGELMINMNRQISNAKAKNMLGWTPISTKEEAVLEAVDSLAKYSLLD</sequence>
<dbReference type="SUPFAM" id="SSF51735">
    <property type="entry name" value="NAD(P)-binding Rossmann-fold domains"/>
    <property type="match status" value="1"/>
</dbReference>